<dbReference type="AlphaFoldDB" id="A0A382VSA4"/>
<feature type="non-terminal residue" evidence="1">
    <location>
        <position position="281"/>
    </location>
</feature>
<reference evidence="1" key="1">
    <citation type="submission" date="2018-05" db="EMBL/GenBank/DDBJ databases">
        <authorList>
            <person name="Lanie J.A."/>
            <person name="Ng W.-L."/>
            <person name="Kazmierczak K.M."/>
            <person name="Andrzejewski T.M."/>
            <person name="Davidsen T.M."/>
            <person name="Wayne K.J."/>
            <person name="Tettelin H."/>
            <person name="Glass J.I."/>
            <person name="Rusch D."/>
            <person name="Podicherti R."/>
            <person name="Tsui H.-C.T."/>
            <person name="Winkler M.E."/>
        </authorList>
    </citation>
    <scope>NUCLEOTIDE SEQUENCE</scope>
</reference>
<sequence>MIKDKGVNATHVKRDFYKMGEDFSMSDVWQPRLQINDARKNELAYLYSEANGGWDHKEFPSAVCMKIKNLDWEKPALVGGFHSCMGGLPLNGWTYAWTDEVLVDSIQDAGLLSLILNHPRHPQIKPNLDGDIIDNVCDGFKNKSLDPDDKIQVKQYIAYAAGDRDVKSRDKIYNKAMKRYNENADGTKFSLFHMTKNDSKNSTWIFSQGKNATYGGIWLPYGGNVHWTDPKFEDMPVGFKNILGGSYANDRLDNAFSKARDVLVTHPKSGPFRLYVYIDVS</sequence>
<dbReference type="EMBL" id="UINC01154275">
    <property type="protein sequence ID" value="SVD49466.1"/>
    <property type="molecule type" value="Genomic_DNA"/>
</dbReference>
<gene>
    <name evidence="1" type="ORF">METZ01_LOCUS402320</name>
</gene>
<name>A0A382VSA4_9ZZZZ</name>
<protein>
    <submittedName>
        <fullName evidence="1">Uncharacterized protein</fullName>
    </submittedName>
</protein>
<accession>A0A382VSA4</accession>
<organism evidence="1">
    <name type="scientific">marine metagenome</name>
    <dbReference type="NCBI Taxonomy" id="408172"/>
    <lineage>
        <taxon>unclassified sequences</taxon>
        <taxon>metagenomes</taxon>
        <taxon>ecological metagenomes</taxon>
    </lineage>
</organism>
<proteinExistence type="predicted"/>
<evidence type="ECO:0000313" key="1">
    <source>
        <dbReference type="EMBL" id="SVD49466.1"/>
    </source>
</evidence>